<feature type="transmembrane region" description="Helical" evidence="1">
    <location>
        <begin position="65"/>
        <end position="87"/>
    </location>
</feature>
<evidence type="ECO:0008006" key="4">
    <source>
        <dbReference type="Google" id="ProtNLM"/>
    </source>
</evidence>
<protein>
    <recommendedName>
        <fullName evidence="4">Endonuclease/exonuclease/phosphatase domain-containing protein</fullName>
    </recommendedName>
</protein>
<dbReference type="EMBL" id="DF143990">
    <property type="protein sequence ID" value="GAA55286.1"/>
    <property type="molecule type" value="Genomic_DNA"/>
</dbReference>
<evidence type="ECO:0000256" key="1">
    <source>
        <dbReference type="SAM" id="Phobius"/>
    </source>
</evidence>
<dbReference type="AlphaFoldDB" id="G7YQQ6"/>
<accession>G7YQQ6</accession>
<reference evidence="2" key="1">
    <citation type="journal article" date="2011" name="Genome Biol.">
        <title>The draft genome of the carcinogenic human liver fluke Clonorchis sinensis.</title>
        <authorList>
            <person name="Wang X."/>
            <person name="Chen W."/>
            <person name="Huang Y."/>
            <person name="Sun J."/>
            <person name="Men J."/>
            <person name="Liu H."/>
            <person name="Luo F."/>
            <person name="Guo L."/>
            <person name="Lv X."/>
            <person name="Deng C."/>
            <person name="Zhou C."/>
            <person name="Fan Y."/>
            <person name="Li X."/>
            <person name="Huang L."/>
            <person name="Hu Y."/>
            <person name="Liang C."/>
            <person name="Hu X."/>
            <person name="Xu J."/>
            <person name="Yu X."/>
        </authorList>
    </citation>
    <scope>NUCLEOTIDE SEQUENCE [LARGE SCALE GENOMIC DNA]</scope>
    <source>
        <strain evidence="2">Henan</strain>
    </source>
</reference>
<sequence>MKVPIHVTNSGVNDTGNKNRVNQRCALFTVVRHVCGYYDENFGLAQSKRLTNCLKMRRVGRAGGVALYFHVVMPIPVVFSGTTHVLFCDALWIQFPLRGTNSLLGLIYRCPSSSAEDDQFLIRTLEQLSSSYHFTHLLLAASWMELQRVGSSGHFAAALTKRSVWTRHFVALTRYRAGQQPSILDLVFIVERQFVDWVLINAPLRHSDHRVLIFDFICYWARNPEPQKWIRNFCYADFSGMHIHLDQFKLGQASVEESYRTIFQKVHEPDAMFIPEKNNMQSDESQAT</sequence>
<evidence type="ECO:0000313" key="3">
    <source>
        <dbReference type="Proteomes" id="UP000008909"/>
    </source>
</evidence>
<gene>
    <name evidence="2" type="ORF">CLF_107527</name>
</gene>
<keyword evidence="1" id="KW-1133">Transmembrane helix</keyword>
<organism evidence="2 3">
    <name type="scientific">Clonorchis sinensis</name>
    <name type="common">Chinese liver fluke</name>
    <dbReference type="NCBI Taxonomy" id="79923"/>
    <lineage>
        <taxon>Eukaryota</taxon>
        <taxon>Metazoa</taxon>
        <taxon>Spiralia</taxon>
        <taxon>Lophotrochozoa</taxon>
        <taxon>Platyhelminthes</taxon>
        <taxon>Trematoda</taxon>
        <taxon>Digenea</taxon>
        <taxon>Opisthorchiida</taxon>
        <taxon>Opisthorchiata</taxon>
        <taxon>Opisthorchiidae</taxon>
        <taxon>Clonorchis</taxon>
    </lineage>
</organism>
<keyword evidence="1" id="KW-0812">Transmembrane</keyword>
<proteinExistence type="predicted"/>
<dbReference type="Proteomes" id="UP000008909">
    <property type="component" value="Unassembled WGS sequence"/>
</dbReference>
<evidence type="ECO:0000313" key="2">
    <source>
        <dbReference type="EMBL" id="GAA55286.1"/>
    </source>
</evidence>
<reference key="2">
    <citation type="submission" date="2011-10" db="EMBL/GenBank/DDBJ databases">
        <title>The genome and transcriptome sequence of Clonorchis sinensis provide insights into the carcinogenic liver fluke.</title>
        <authorList>
            <person name="Wang X."/>
            <person name="Huang Y."/>
            <person name="Chen W."/>
            <person name="Liu H."/>
            <person name="Guo L."/>
            <person name="Chen Y."/>
            <person name="Luo F."/>
            <person name="Zhou W."/>
            <person name="Sun J."/>
            <person name="Mao Q."/>
            <person name="Liang P."/>
            <person name="Zhou C."/>
            <person name="Tian Y."/>
            <person name="Men J."/>
            <person name="Lv X."/>
            <person name="Huang L."/>
            <person name="Zhou J."/>
            <person name="Hu Y."/>
            <person name="Li R."/>
            <person name="Zhang F."/>
            <person name="Lei H."/>
            <person name="Li X."/>
            <person name="Hu X."/>
            <person name="Liang C."/>
            <person name="Xu J."/>
            <person name="Wu Z."/>
            <person name="Yu X."/>
        </authorList>
    </citation>
    <scope>NUCLEOTIDE SEQUENCE</scope>
    <source>
        <strain>Henan</strain>
    </source>
</reference>
<name>G7YQQ6_CLOSI</name>
<keyword evidence="3" id="KW-1185">Reference proteome</keyword>
<keyword evidence="1" id="KW-0472">Membrane</keyword>